<dbReference type="GO" id="GO:0009231">
    <property type="term" value="P:riboflavin biosynthetic process"/>
    <property type="evidence" value="ECO:0007669"/>
    <property type="project" value="UniProtKB-UniPathway"/>
</dbReference>
<name>S8E510_9LAMI</name>
<organism evidence="10 11">
    <name type="scientific">Genlisea aurea</name>
    <dbReference type="NCBI Taxonomy" id="192259"/>
    <lineage>
        <taxon>Eukaryota</taxon>
        <taxon>Viridiplantae</taxon>
        <taxon>Streptophyta</taxon>
        <taxon>Embryophyta</taxon>
        <taxon>Tracheophyta</taxon>
        <taxon>Spermatophyta</taxon>
        <taxon>Magnoliopsida</taxon>
        <taxon>eudicotyledons</taxon>
        <taxon>Gunneridae</taxon>
        <taxon>Pentapetalae</taxon>
        <taxon>asterids</taxon>
        <taxon>lamiids</taxon>
        <taxon>Lamiales</taxon>
        <taxon>Lentibulariaceae</taxon>
        <taxon>Genlisea</taxon>
    </lineage>
</organism>
<dbReference type="GO" id="GO:0008835">
    <property type="term" value="F:diaminohydroxyphosphoribosylaminopyrimidine deaminase activity"/>
    <property type="evidence" value="ECO:0007669"/>
    <property type="project" value="UniProtKB-EC"/>
</dbReference>
<reference evidence="10 11" key="1">
    <citation type="journal article" date="2013" name="BMC Genomics">
        <title>The miniature genome of a carnivorous plant Genlisea aurea contains a low number of genes and short non-coding sequences.</title>
        <authorList>
            <person name="Leushkin E.V."/>
            <person name="Sutormin R.A."/>
            <person name="Nabieva E.R."/>
            <person name="Penin A.A."/>
            <person name="Kondrashov A.S."/>
            <person name="Logacheva M.D."/>
        </authorList>
    </citation>
    <scope>NUCLEOTIDE SEQUENCE [LARGE SCALE GENOMIC DNA]</scope>
</reference>
<dbReference type="PROSITE" id="PS00903">
    <property type="entry name" value="CYT_DCMP_DEAMINASES_1"/>
    <property type="match status" value="1"/>
</dbReference>
<dbReference type="PROSITE" id="PS51747">
    <property type="entry name" value="CYT_DCMP_DEAMINASES_2"/>
    <property type="match status" value="1"/>
</dbReference>
<evidence type="ECO:0000256" key="5">
    <source>
        <dbReference type="ARBA" id="ARBA00022801"/>
    </source>
</evidence>
<dbReference type="InterPro" id="IPR024072">
    <property type="entry name" value="DHFR-like_dom_sf"/>
</dbReference>
<gene>
    <name evidence="10" type="ORF">M569_07359</name>
</gene>
<dbReference type="InterPro" id="IPR016192">
    <property type="entry name" value="APOBEC/CMP_deaminase_Zn-bd"/>
</dbReference>
<sequence length="366" mass="40436">SRDGSGVKPGDEFDGDGYYMRRCVELAKKATGFTSPNPMVGCVIVKDGEIIGEGYHPKAGQPHAEVFAIRDAGEDAENGTAYVSLEPCNHYGRTPPCTEALIKAKLRRVVVGMVDPNPIVASKGVNRLRDAGIEVTVGVEEELCKRLNEAYIHRMLTGKPFVAMRYSMSLNGHLLNQISKEAMEFGGYYSKLLKEYDAVIISGEAFFSKASSLPVMSSEPGANQPLRIVLGVDKEELETEIPALSHNYSASEATIIISTKNSSVEYHRNAQQWFQILSLDRLSLLAILEHCNSRGLCSVLLDFRGESRVFEDVLKEGFEEKLFQKVIVEVLPILGDYQEAHLKVDAEVKNLRTTFLGQSVLLEGYI</sequence>
<dbReference type="CDD" id="cd01284">
    <property type="entry name" value="Riboflavin_deaminase-reductase"/>
    <property type="match status" value="1"/>
</dbReference>
<keyword evidence="11" id="KW-1185">Reference proteome</keyword>
<protein>
    <recommendedName>
        <fullName evidence="8">Riboflavin biosynthesis protein PYRD, chloroplastic</fullName>
        <ecNumber evidence="3">3.5.4.26</ecNumber>
    </recommendedName>
</protein>
<feature type="domain" description="CMP/dCMP-type deaminase" evidence="9">
    <location>
        <begin position="14"/>
        <end position="136"/>
    </location>
</feature>
<dbReference type="FunFam" id="3.40.140.10:FF:000025">
    <property type="entry name" value="Riboflavin biosynthesis protein RibD"/>
    <property type="match status" value="1"/>
</dbReference>
<dbReference type="InterPro" id="IPR016193">
    <property type="entry name" value="Cytidine_deaminase-like"/>
</dbReference>
<comment type="function">
    <text evidence="7">Monofunctional pyrimidine deaminase involved in the riboflavin biosynthesis pathway. Also has a reductase domain that lacks catalytically essential substrate-binding residues.</text>
</comment>
<dbReference type="UniPathway" id="UPA00275">
    <property type="reaction ID" value="UER00401"/>
</dbReference>
<dbReference type="NCBIfam" id="TIGR00326">
    <property type="entry name" value="eubact_ribD"/>
    <property type="match status" value="1"/>
</dbReference>
<keyword evidence="4" id="KW-0479">Metal-binding</keyword>
<dbReference type="OrthoDB" id="252265at2759"/>
<dbReference type="Gene3D" id="3.40.430.10">
    <property type="entry name" value="Dihydrofolate Reductase, subunit A"/>
    <property type="match status" value="1"/>
</dbReference>
<dbReference type="PIRSF" id="PIRSF006769">
    <property type="entry name" value="RibD"/>
    <property type="match status" value="1"/>
</dbReference>
<dbReference type="SUPFAM" id="SSF53927">
    <property type="entry name" value="Cytidine deaminase-like"/>
    <property type="match status" value="1"/>
</dbReference>
<feature type="non-terminal residue" evidence="10">
    <location>
        <position position="1"/>
    </location>
</feature>
<dbReference type="SUPFAM" id="SSF53597">
    <property type="entry name" value="Dihydrofolate reductase-like"/>
    <property type="match status" value="1"/>
</dbReference>
<keyword evidence="5" id="KW-0378">Hydrolase</keyword>
<accession>S8E510</accession>
<comment type="caution">
    <text evidence="10">The sequence shown here is derived from an EMBL/GenBank/DDBJ whole genome shotgun (WGS) entry which is preliminary data.</text>
</comment>
<keyword evidence="6" id="KW-0862">Zinc</keyword>
<dbReference type="InterPro" id="IPR004794">
    <property type="entry name" value="Eubact_RibD"/>
</dbReference>
<dbReference type="AlphaFoldDB" id="S8E510"/>
<dbReference type="PANTHER" id="PTHR11079:SF162">
    <property type="entry name" value="RIBOFLAVIN BIOSYNTHESIS PROTEIN PYRD, CHLOROPLASTIC"/>
    <property type="match status" value="1"/>
</dbReference>
<comment type="cofactor">
    <cofactor evidence="1">
        <name>Zn(2+)</name>
        <dbReference type="ChEBI" id="CHEBI:29105"/>
    </cofactor>
</comment>
<dbReference type="EC" id="3.5.4.26" evidence="3"/>
<dbReference type="EMBL" id="AUSU01003124">
    <property type="protein sequence ID" value="EPS67417.1"/>
    <property type="molecule type" value="Genomic_DNA"/>
</dbReference>
<evidence type="ECO:0000256" key="8">
    <source>
        <dbReference type="ARBA" id="ARBA00070721"/>
    </source>
</evidence>
<dbReference type="Pfam" id="PF00383">
    <property type="entry name" value="dCMP_cyt_deam_1"/>
    <property type="match status" value="1"/>
</dbReference>
<dbReference type="Proteomes" id="UP000015453">
    <property type="component" value="Unassembled WGS sequence"/>
</dbReference>
<evidence type="ECO:0000313" key="11">
    <source>
        <dbReference type="Proteomes" id="UP000015453"/>
    </source>
</evidence>
<evidence type="ECO:0000256" key="3">
    <source>
        <dbReference type="ARBA" id="ARBA00012766"/>
    </source>
</evidence>
<evidence type="ECO:0000259" key="9">
    <source>
        <dbReference type="PROSITE" id="PS51747"/>
    </source>
</evidence>
<dbReference type="Gene3D" id="3.40.140.10">
    <property type="entry name" value="Cytidine Deaminase, domain 2"/>
    <property type="match status" value="1"/>
</dbReference>
<evidence type="ECO:0000256" key="1">
    <source>
        <dbReference type="ARBA" id="ARBA00001947"/>
    </source>
</evidence>
<dbReference type="PANTHER" id="PTHR11079">
    <property type="entry name" value="CYTOSINE DEAMINASE FAMILY MEMBER"/>
    <property type="match status" value="1"/>
</dbReference>
<comment type="pathway">
    <text evidence="2">Cofactor biosynthesis; riboflavin biosynthesis; 5-amino-6-(D-ribitylamino)uracil from GTP: step 2/4.</text>
</comment>
<evidence type="ECO:0000256" key="2">
    <source>
        <dbReference type="ARBA" id="ARBA00004882"/>
    </source>
</evidence>
<evidence type="ECO:0000256" key="4">
    <source>
        <dbReference type="ARBA" id="ARBA00022723"/>
    </source>
</evidence>
<evidence type="ECO:0000256" key="6">
    <source>
        <dbReference type="ARBA" id="ARBA00022833"/>
    </source>
</evidence>
<dbReference type="GO" id="GO:0008270">
    <property type="term" value="F:zinc ion binding"/>
    <property type="evidence" value="ECO:0007669"/>
    <property type="project" value="InterPro"/>
</dbReference>
<dbReference type="InterPro" id="IPR002125">
    <property type="entry name" value="CMP_dCMP_dom"/>
</dbReference>
<evidence type="ECO:0000256" key="7">
    <source>
        <dbReference type="ARBA" id="ARBA00058389"/>
    </source>
</evidence>
<proteinExistence type="predicted"/>
<evidence type="ECO:0000313" key="10">
    <source>
        <dbReference type="EMBL" id="EPS67417.1"/>
    </source>
</evidence>